<feature type="region of interest" description="Disordered" evidence="1">
    <location>
        <begin position="1113"/>
        <end position="1134"/>
    </location>
</feature>
<organism evidence="2 3">
    <name type="scientific">Fusarium oxysporum NRRL 32931</name>
    <dbReference type="NCBI Taxonomy" id="660029"/>
    <lineage>
        <taxon>Eukaryota</taxon>
        <taxon>Fungi</taxon>
        <taxon>Dikarya</taxon>
        <taxon>Ascomycota</taxon>
        <taxon>Pezizomycotina</taxon>
        <taxon>Sordariomycetes</taxon>
        <taxon>Hypocreomycetidae</taxon>
        <taxon>Hypocreales</taxon>
        <taxon>Nectriaceae</taxon>
        <taxon>Fusarium</taxon>
        <taxon>Fusarium oxysporum species complex</taxon>
    </lineage>
</organism>
<evidence type="ECO:0000256" key="1">
    <source>
        <dbReference type="SAM" id="MobiDB-lite"/>
    </source>
</evidence>
<feature type="region of interest" description="Disordered" evidence="1">
    <location>
        <begin position="1455"/>
        <end position="1511"/>
    </location>
</feature>
<dbReference type="HOGENOM" id="CLU_000692_0_1_1"/>
<feature type="compositionally biased region" description="Low complexity" evidence="1">
    <location>
        <begin position="93"/>
        <end position="102"/>
    </location>
</feature>
<feature type="compositionally biased region" description="Basic and acidic residues" evidence="1">
    <location>
        <begin position="204"/>
        <end position="215"/>
    </location>
</feature>
<dbReference type="OrthoDB" id="5096121at2759"/>
<reference evidence="2 3" key="1">
    <citation type="submission" date="2011-06" db="EMBL/GenBank/DDBJ databases">
        <title>The Genome Sequence of Fusarium oxysporum FOSC 3-a.</title>
        <authorList>
            <consortium name="The Broad Institute Genome Sequencing Platform"/>
            <person name="Ma L.-J."/>
            <person name="Gale L.R."/>
            <person name="Schwartz D.C."/>
            <person name="Zhou S."/>
            <person name="Corby-Kistler H."/>
            <person name="Young S.K."/>
            <person name="Zeng Q."/>
            <person name="Gargeya S."/>
            <person name="Fitzgerald M."/>
            <person name="Haas B."/>
            <person name="Abouelleil A."/>
            <person name="Alvarado L."/>
            <person name="Arachchi H.M."/>
            <person name="Berlin A."/>
            <person name="Brown A."/>
            <person name="Chapman S.B."/>
            <person name="Chen Z."/>
            <person name="Dunbar C."/>
            <person name="Freedman E."/>
            <person name="Gearin G."/>
            <person name="Gellesch M."/>
            <person name="Goldberg J."/>
            <person name="Griggs A."/>
            <person name="Gujja S."/>
            <person name="Heiman D."/>
            <person name="Howarth C."/>
            <person name="Larson L."/>
            <person name="Lui A."/>
            <person name="MacDonald P.J.P."/>
            <person name="Mehta T."/>
            <person name="Montmayeur A."/>
            <person name="Murphy C."/>
            <person name="Neiman D."/>
            <person name="Pearson M."/>
            <person name="Priest M."/>
            <person name="Roberts A."/>
            <person name="Saif S."/>
            <person name="Shea T."/>
            <person name="Shenoy N."/>
            <person name="Sisk P."/>
            <person name="Stolte C."/>
            <person name="Sykes S."/>
            <person name="Wortman J."/>
            <person name="Nusbaum C."/>
            <person name="Birren B."/>
        </authorList>
    </citation>
    <scope>NUCLEOTIDE SEQUENCE [LARGE SCALE GENOMIC DNA]</scope>
    <source>
        <strain evidence="3">FOSC 3-a</strain>
    </source>
</reference>
<feature type="region of interest" description="Disordered" evidence="1">
    <location>
        <begin position="151"/>
        <end position="220"/>
    </location>
</feature>
<feature type="compositionally biased region" description="Polar residues" evidence="1">
    <location>
        <begin position="104"/>
        <end position="119"/>
    </location>
</feature>
<dbReference type="EMBL" id="JH717860">
    <property type="protein sequence ID" value="EWY79588.1"/>
    <property type="molecule type" value="Genomic_DNA"/>
</dbReference>
<feature type="region of interest" description="Disordered" evidence="1">
    <location>
        <begin position="64"/>
        <end position="119"/>
    </location>
</feature>
<sequence>MGRRALSASEKAERQRKRQEALQAKKVQQHAQECALDPHLRLVDDSASAASAAPVLRIANIIDRPGADEDDNNNNNIPIPSDPPARERPESPEPITIIIEAPNSPVQSSVQQDEGSQKSPLVAEFSALAIGDNSTPPDIVTQAATEFSLAEASFSSSSSPTRQGGEHHHHRRTPPTPRTRASSPSGHIASRPATPVPSFPSLFCHDDYPPSERESTSSPTSEIIRGWFAPSEASSSPLIGSDDPVLDDFLRSIHEQETAGGVDFLRAQGGVYDQIFRSFFSRECKCNCPHSCEIAEPEHTHTLQERTERLQRSLPPLPAVFAGRGDDDACDPRASFFHWESFLSDQPPEPLSFRKTQASLSPNSVTITRQWDVDSIWLGAKDLSAIRAPNQFRLSFFPPHKSNISSNQVIQPHGLDLAHTRHTCIGSFATGNIRFVVFLFFPNGSRSAASASANSLSLDRFRDLYDDIIIPAAYETIPDHARQEIPSSYDLIYAKSRAYQERPGAGRWAADDESRTFRLAYNLPAESLSRFWASIVQKADSHRVQTQRGEAIAYFQNPRLLFQSHDLKNVFARPSLHESLSLFRDTILAGLDPNQLDMHSCWLDVGMRDHVSRQHHHRHRQPPSLSSPSHNAEHSHDDDEAWTLLWKSACCRHLHRRLGDIAPEAPLDVNYYRSCLLRDAGTYYAKAKPSRSPNPGHPEARSPGIIRAKAYNCRKELFGVMFSDYQLFSSGSFPLLAFDEGMLKDLAGMSQNNRQRAFAPQLNRSHLIRAWDANKRHLRAISSVQRHSNFGIRKEVTFRLDVILAMWANGAFEPNQSSHTGPMTQEIPLDPAPGERHCPYWVIPTRMMSAFVSTQAARFILPLDHLFQEVTRKATERRCLSSSSLDPVRQILAFYTAQLFCRLLIYALNDEEDEQYFDNWIWRSVWSARSRGKRGSGSLYERRGLGLGASIDATGMLWIPQSHIDWQRGHLSLEVLVHLYISRSPLQARLAHQPNVQALTATQVTIELLFQQLVRDAQEAYDKGHNGEAEKLASRAIVLAVEETARAYHQHFLDKIESYWDKVRDDRGRQNLPVLARLQQARDESAADSGRIPTAQTIHAIYAEAWAKYSEAAPDDSDHHHHHSEQGAEGTMPDELPCWMTTRQRLPPKDSWSDFVFDLLFHHPIIPPRWSQLHFLQVYRTFEKLWNSICLSAGQFDKRFGARIGRYILVVFNTDRSKEVGTNHGEGTWYHGRPSFFQIQYWAPYFSPPRREKGTLLSSVYRRRQYPEGLSPSATPMIPTARDFQAFEVSAWTHWLEIMDNTDRLCSSSRARIRRHCRRALLYVTYLAGPTWGRDGDVNFIRPWSLEKPGVREYGGEDIFRVPVKDNHIPRQMFDSTVSQPTILLPTRDNVVGLLKTIESLPGHSPEFSDRLRWTRRRLDNNGSQYDIRSHLEVKQQAAEPSTQSQTLLEQFLRQAEPPQREIAPRNLTGIIIDEEEEEEEEVEETTEEDEGQSQGDGESDWEDSEGSELW</sequence>
<evidence type="ECO:0000313" key="2">
    <source>
        <dbReference type="EMBL" id="EWY79588.1"/>
    </source>
</evidence>
<dbReference type="Proteomes" id="UP000030753">
    <property type="component" value="Unassembled WGS sequence"/>
</dbReference>
<feature type="region of interest" description="Disordered" evidence="1">
    <location>
        <begin position="613"/>
        <end position="634"/>
    </location>
</feature>
<gene>
    <name evidence="2" type="ORF">FOYG_17282</name>
</gene>
<accession>W9HAK8</accession>
<feature type="region of interest" description="Disordered" evidence="1">
    <location>
        <begin position="1"/>
        <end position="26"/>
    </location>
</feature>
<name>W9HAK8_FUSOX</name>
<feature type="compositionally biased region" description="Acidic residues" evidence="1">
    <location>
        <begin position="1473"/>
        <end position="1511"/>
    </location>
</feature>
<evidence type="ECO:0000313" key="3">
    <source>
        <dbReference type="Proteomes" id="UP000030753"/>
    </source>
</evidence>
<protein>
    <submittedName>
        <fullName evidence="2">Uncharacterized protein</fullName>
    </submittedName>
</protein>
<proteinExistence type="predicted"/>